<sequence>MDREKYEDRYPEPDAGILWEFERDKKATNIDTSARVWASGARTFATWLHENEDTGILEASARQVRRYFAHVSEKYAINTQGGKYHGVQHLYEWLVNTEQLGENPAERWSREALGIGVPTEREEREQAAEDDDSYYWLSKSEVELLWERDNLPGPRLRNEIAVKLLWYTGLRTEELASVRIEPDDEHSLGLFRDEGRIRVANAKVSGTRDVWYPRERLELLLADWLDFGGRDALSPYAEDSQYLLVTDQSERMRPSHISRIVKNAAQNAGINEVVDRDVNGKNRWKVRGHVMRHSMATYHANILGTPIPVLADALGHRKLTTTRRYIHEDESAVRKAMQRVD</sequence>
<reference evidence="4" key="1">
    <citation type="submission" date="2022-09" db="EMBL/GenBank/DDBJ databases">
        <title>Diverse halophilic archaea isolated from saline environments.</title>
        <authorList>
            <person name="Cui H.-L."/>
        </authorList>
    </citation>
    <scope>NUCLEOTIDE SEQUENCE</scope>
    <source>
        <strain evidence="4">ZS-35-S2</strain>
    </source>
</reference>
<dbReference type="SUPFAM" id="SSF56349">
    <property type="entry name" value="DNA breaking-rejoining enzymes"/>
    <property type="match status" value="1"/>
</dbReference>
<dbReference type="InterPro" id="IPR011010">
    <property type="entry name" value="DNA_brk_join_enz"/>
</dbReference>
<keyword evidence="5" id="KW-1185">Reference proteome</keyword>
<evidence type="ECO:0000259" key="3">
    <source>
        <dbReference type="PROSITE" id="PS51898"/>
    </source>
</evidence>
<dbReference type="GO" id="GO:0015074">
    <property type="term" value="P:DNA integration"/>
    <property type="evidence" value="ECO:0007669"/>
    <property type="project" value="InterPro"/>
</dbReference>
<dbReference type="EMBL" id="CP104003">
    <property type="protein sequence ID" value="UWM56639.1"/>
    <property type="molecule type" value="Genomic_DNA"/>
</dbReference>
<dbReference type="CDD" id="cd00397">
    <property type="entry name" value="DNA_BRE_C"/>
    <property type="match status" value="1"/>
</dbReference>
<evidence type="ECO:0000313" key="4">
    <source>
        <dbReference type="EMBL" id="UWM56639.1"/>
    </source>
</evidence>
<dbReference type="Proteomes" id="UP001057580">
    <property type="component" value="Chromosome"/>
</dbReference>
<proteinExistence type="predicted"/>
<protein>
    <submittedName>
        <fullName evidence="4">Site-specific integrase</fullName>
    </submittedName>
</protein>
<dbReference type="Gene3D" id="1.10.443.10">
    <property type="entry name" value="Intergrase catalytic core"/>
    <property type="match status" value="1"/>
</dbReference>
<dbReference type="Pfam" id="PF00589">
    <property type="entry name" value="Phage_integrase"/>
    <property type="match status" value="1"/>
</dbReference>
<dbReference type="InterPro" id="IPR010998">
    <property type="entry name" value="Integrase_recombinase_N"/>
</dbReference>
<dbReference type="InterPro" id="IPR002104">
    <property type="entry name" value="Integrase_catalytic"/>
</dbReference>
<keyword evidence="2" id="KW-0233">DNA recombination</keyword>
<dbReference type="InterPro" id="IPR013762">
    <property type="entry name" value="Integrase-like_cat_sf"/>
</dbReference>
<dbReference type="Gene3D" id="1.10.150.130">
    <property type="match status" value="1"/>
</dbReference>
<evidence type="ECO:0000256" key="2">
    <source>
        <dbReference type="ARBA" id="ARBA00023172"/>
    </source>
</evidence>
<accession>A0A9E7R6B6</accession>
<dbReference type="AlphaFoldDB" id="A0A9E7R6B6"/>
<feature type="domain" description="Tyr recombinase" evidence="3">
    <location>
        <begin position="132"/>
        <end position="338"/>
    </location>
</feature>
<dbReference type="PROSITE" id="PS51898">
    <property type="entry name" value="TYR_RECOMBINASE"/>
    <property type="match status" value="1"/>
</dbReference>
<dbReference type="RefSeq" id="WP_260643753.1">
    <property type="nucleotide sequence ID" value="NZ_CP104003.1"/>
</dbReference>
<gene>
    <name evidence="4" type="ORF">N0B31_10165</name>
</gene>
<evidence type="ECO:0000256" key="1">
    <source>
        <dbReference type="ARBA" id="ARBA00023125"/>
    </source>
</evidence>
<organism evidence="4 5">
    <name type="scientific">Salinirubellus salinus</name>
    <dbReference type="NCBI Taxonomy" id="1364945"/>
    <lineage>
        <taxon>Archaea</taxon>
        <taxon>Methanobacteriati</taxon>
        <taxon>Methanobacteriota</taxon>
        <taxon>Stenosarchaea group</taxon>
        <taxon>Halobacteria</taxon>
        <taxon>Halobacteriales</taxon>
        <taxon>Natronomonadaceae</taxon>
        <taxon>Salinirubellus</taxon>
    </lineage>
</organism>
<dbReference type="PANTHER" id="PTHR30349">
    <property type="entry name" value="PHAGE INTEGRASE-RELATED"/>
    <property type="match status" value="1"/>
</dbReference>
<dbReference type="GO" id="GO:0006310">
    <property type="term" value="P:DNA recombination"/>
    <property type="evidence" value="ECO:0007669"/>
    <property type="project" value="UniProtKB-KW"/>
</dbReference>
<dbReference type="KEGG" id="ssai:N0B31_10165"/>
<dbReference type="InterPro" id="IPR050090">
    <property type="entry name" value="Tyrosine_recombinase_XerCD"/>
</dbReference>
<keyword evidence="1" id="KW-0238">DNA-binding</keyword>
<dbReference type="GO" id="GO:0003677">
    <property type="term" value="F:DNA binding"/>
    <property type="evidence" value="ECO:0007669"/>
    <property type="project" value="UniProtKB-KW"/>
</dbReference>
<dbReference type="GeneID" id="74942789"/>
<evidence type="ECO:0000313" key="5">
    <source>
        <dbReference type="Proteomes" id="UP001057580"/>
    </source>
</evidence>
<name>A0A9E7R6B6_9EURY</name>